<dbReference type="STRING" id="264462.Bd2325"/>
<dbReference type="CDD" id="cd00077">
    <property type="entry name" value="HDc"/>
    <property type="match status" value="1"/>
</dbReference>
<dbReference type="EMBL" id="BX842652">
    <property type="protein sequence ID" value="CAE80147.1"/>
    <property type="molecule type" value="Genomic_DNA"/>
</dbReference>
<accession>Q6MKR0</accession>
<dbReference type="Pfam" id="PF13487">
    <property type="entry name" value="HD_5"/>
    <property type="match status" value="1"/>
</dbReference>
<evidence type="ECO:0000313" key="2">
    <source>
        <dbReference type="EMBL" id="CAE80147.1"/>
    </source>
</evidence>
<dbReference type="InterPro" id="IPR037522">
    <property type="entry name" value="HD_GYP_dom"/>
</dbReference>
<reference evidence="2 3" key="1">
    <citation type="journal article" date="2004" name="Science">
        <title>A predator unmasked: life cycle of Bdellovibrio bacteriovorus from a genomic perspective.</title>
        <authorList>
            <person name="Rendulic S."/>
            <person name="Jagtap P."/>
            <person name="Rosinus A."/>
            <person name="Eppinger M."/>
            <person name="Baar C."/>
            <person name="Lanz C."/>
            <person name="Keller H."/>
            <person name="Lambert C."/>
            <person name="Evans K.J."/>
            <person name="Goesmann A."/>
            <person name="Meyer F."/>
            <person name="Sockett R.E."/>
            <person name="Schuster S.C."/>
        </authorList>
    </citation>
    <scope>NUCLEOTIDE SEQUENCE [LARGE SCALE GENOMIC DNA]</scope>
    <source>
        <strain evidence="3">ATCC 15356 / DSM 50701 / NCIMB 9529 / HD100</strain>
    </source>
</reference>
<dbReference type="PANTHER" id="PTHR43155:SF2">
    <property type="entry name" value="CYCLIC DI-GMP PHOSPHODIESTERASE PA4108"/>
    <property type="match status" value="1"/>
</dbReference>
<gene>
    <name evidence="2" type="ordered locus">Bd2325</name>
</gene>
<dbReference type="PANTHER" id="PTHR43155">
    <property type="entry name" value="CYCLIC DI-GMP PHOSPHODIESTERASE PA4108-RELATED"/>
    <property type="match status" value="1"/>
</dbReference>
<dbReference type="Proteomes" id="UP000008080">
    <property type="component" value="Chromosome"/>
</dbReference>
<name>Q6MKR0_BDEBA</name>
<dbReference type="PROSITE" id="PS51832">
    <property type="entry name" value="HD_GYP"/>
    <property type="match status" value="1"/>
</dbReference>
<dbReference type="HOGENOM" id="CLU_000445_92_1_7"/>
<organism evidence="2 3">
    <name type="scientific">Bdellovibrio bacteriovorus (strain ATCC 15356 / DSM 50701 / NCIMB 9529 / HD100)</name>
    <dbReference type="NCBI Taxonomy" id="264462"/>
    <lineage>
        <taxon>Bacteria</taxon>
        <taxon>Pseudomonadati</taxon>
        <taxon>Bdellovibrionota</taxon>
        <taxon>Bdellovibrionia</taxon>
        <taxon>Bdellovibrionales</taxon>
        <taxon>Pseudobdellovibrionaceae</taxon>
        <taxon>Bdellovibrio</taxon>
    </lineage>
</organism>
<dbReference type="eggNOG" id="COG2206">
    <property type="taxonomic scope" value="Bacteria"/>
</dbReference>
<protein>
    <submittedName>
        <fullName evidence="2">HD-GYP hydrolase domain containing protein</fullName>
    </submittedName>
</protein>
<dbReference type="SUPFAM" id="SSF109604">
    <property type="entry name" value="HD-domain/PDEase-like"/>
    <property type="match status" value="1"/>
</dbReference>
<dbReference type="GO" id="GO:0016787">
    <property type="term" value="F:hydrolase activity"/>
    <property type="evidence" value="ECO:0007669"/>
    <property type="project" value="UniProtKB-KW"/>
</dbReference>
<dbReference type="KEGG" id="bba:Bd2325"/>
<evidence type="ECO:0000259" key="1">
    <source>
        <dbReference type="PROSITE" id="PS51832"/>
    </source>
</evidence>
<dbReference type="InterPro" id="IPR003607">
    <property type="entry name" value="HD/PDEase_dom"/>
</dbReference>
<proteinExistence type="predicted"/>
<dbReference type="Gene3D" id="1.10.3210.10">
    <property type="entry name" value="Hypothetical protein af1432"/>
    <property type="match status" value="1"/>
</dbReference>
<feature type="domain" description="HD-GYP" evidence="1">
    <location>
        <begin position="143"/>
        <end position="332"/>
    </location>
</feature>
<sequence>MFIADLVPSNPLPWQNFPMDSTTYFRIRLSTIRPDKVTSFDIYILVDGKHILYLRAGDKLASGKIKTLHGRDTGDSFFVRIEDKQTYRDWVKEEMNSDLLNPFDKAKILRESSVALMEDLFENPDVNKALDESRPIITDFIDLMENAPEAMGFMISLSGHDFYTYNHSLDVSIYSLGLGKALGYDAKTLEELGVGALFHDIGKRSVSLDILCKKGGLTDAEWEQMKMHPQYGLVIMNNHPNISDAIKAACFEHHESWAGNGYPQQLVAEEIHPFARIVAITDTYDAMTTQRSYNVPMTPMDAVAMMKEKLAGRYDPDMLKAMYSVLFKIKVA</sequence>
<evidence type="ECO:0000313" key="3">
    <source>
        <dbReference type="Proteomes" id="UP000008080"/>
    </source>
</evidence>
<dbReference type="AlphaFoldDB" id="Q6MKR0"/>
<keyword evidence="3" id="KW-1185">Reference proteome</keyword>
<keyword evidence="2" id="KW-0378">Hydrolase</keyword>
<dbReference type="SMART" id="SM00471">
    <property type="entry name" value="HDc"/>
    <property type="match status" value="1"/>
</dbReference>